<proteinExistence type="inferred from homology"/>
<comment type="similarity">
    <text evidence="2">Belongs to the class-V pyridoxal-phosphate-dependent aminotransferase family. NifS/IscS subfamily.</text>
</comment>
<dbReference type="Proteomes" id="UP000290365">
    <property type="component" value="Chromosome"/>
</dbReference>
<keyword evidence="6" id="KW-0663">Pyridoxal phosphate</keyword>
<keyword evidence="13" id="KW-1185">Reference proteome</keyword>
<dbReference type="Gene3D" id="3.40.640.10">
    <property type="entry name" value="Type I PLP-dependent aspartate aminotransferase-like (Major domain)"/>
    <property type="match status" value="1"/>
</dbReference>
<evidence type="ECO:0000256" key="3">
    <source>
        <dbReference type="ARBA" id="ARBA00012239"/>
    </source>
</evidence>
<evidence type="ECO:0000256" key="4">
    <source>
        <dbReference type="ARBA" id="ARBA00022679"/>
    </source>
</evidence>
<dbReference type="PIRSF" id="PIRSF005572">
    <property type="entry name" value="NifS"/>
    <property type="match status" value="1"/>
</dbReference>
<dbReference type="FunFam" id="3.40.640.10:FF:000084">
    <property type="entry name" value="IscS-like cysteine desulfurase"/>
    <property type="match status" value="1"/>
</dbReference>
<keyword evidence="8" id="KW-0411">Iron-sulfur</keyword>
<reference evidence="12 13" key="1">
    <citation type="submission" date="2019-01" db="EMBL/GenBank/DDBJ databases">
        <title>Ktedonosporobacter rubrisoli SCAWS-G2.</title>
        <authorList>
            <person name="Huang Y."/>
            <person name="Yan B."/>
        </authorList>
    </citation>
    <scope>NUCLEOTIDE SEQUENCE [LARGE SCALE GENOMIC DNA]</scope>
    <source>
        <strain evidence="12 13">SCAWS-G2</strain>
    </source>
</reference>
<keyword evidence="5" id="KW-0479">Metal-binding</keyword>
<evidence type="ECO:0000256" key="8">
    <source>
        <dbReference type="ARBA" id="ARBA00023014"/>
    </source>
</evidence>
<dbReference type="GO" id="GO:0031071">
    <property type="term" value="F:cysteine desulfurase activity"/>
    <property type="evidence" value="ECO:0007669"/>
    <property type="project" value="UniProtKB-EC"/>
</dbReference>
<sequence>MIREVPPHPALAQGPIYLDYNGSTPVDPRVVEAMLPYLTIHFGNPSSTHFYAHKPHAAIEAARKQVARLLGCTPAEIIFTGGGSESDALALYGVALANRERGKHIITQATEHPAVLKVYRQLERLQGFQVTVLPVDATGRVRPEEVEAAIDEQTTLVSIMAANNETGTLQPIAQVSEIVHRHGALMHTDASQAAGKIPIDVTETGVDLLTVAGHKLYAPKGIGALFVRRGVQLEPIQPGGGQERGLRAGTENVAAIVALGAACELAASCLQEEQKRLTGLRDALFQQLCESLPGLIHLNGHPSERLPNTLNVSVDGVIGEEVLAGTPEIAAATGSACHAGSTSPSEILLAMGIERSRALGALRLTLGRWSTGSEVEQAARLLAQTVQTRLSSISCRKGEER</sequence>
<comment type="cofactor">
    <cofactor evidence="1 10">
        <name>pyridoxal 5'-phosphate</name>
        <dbReference type="ChEBI" id="CHEBI:597326"/>
    </cofactor>
</comment>
<dbReference type="InterPro" id="IPR015422">
    <property type="entry name" value="PyrdxlP-dep_Trfase_small"/>
</dbReference>
<dbReference type="EMBL" id="CP035758">
    <property type="protein sequence ID" value="QBD78857.1"/>
    <property type="molecule type" value="Genomic_DNA"/>
</dbReference>
<dbReference type="EC" id="2.8.1.7" evidence="3"/>
<gene>
    <name evidence="12" type="ORF">EPA93_23880</name>
</gene>
<evidence type="ECO:0000256" key="6">
    <source>
        <dbReference type="ARBA" id="ARBA00022898"/>
    </source>
</evidence>
<dbReference type="InterPro" id="IPR015421">
    <property type="entry name" value="PyrdxlP-dep_Trfase_major"/>
</dbReference>
<dbReference type="Gene3D" id="1.10.260.50">
    <property type="match status" value="1"/>
</dbReference>
<keyword evidence="7" id="KW-0408">Iron</keyword>
<dbReference type="RefSeq" id="WP_129889910.1">
    <property type="nucleotide sequence ID" value="NZ_CP035758.1"/>
</dbReference>
<keyword evidence="4" id="KW-0808">Transferase</keyword>
<evidence type="ECO:0000256" key="2">
    <source>
        <dbReference type="ARBA" id="ARBA00006490"/>
    </source>
</evidence>
<accession>A0A4P6JTF7</accession>
<name>A0A4P6JTF7_KTERU</name>
<comment type="catalytic activity">
    <reaction evidence="9">
        <text>(sulfur carrier)-H + L-cysteine = (sulfur carrier)-SH + L-alanine</text>
        <dbReference type="Rhea" id="RHEA:43892"/>
        <dbReference type="Rhea" id="RHEA-COMP:14737"/>
        <dbReference type="Rhea" id="RHEA-COMP:14739"/>
        <dbReference type="ChEBI" id="CHEBI:29917"/>
        <dbReference type="ChEBI" id="CHEBI:35235"/>
        <dbReference type="ChEBI" id="CHEBI:57972"/>
        <dbReference type="ChEBI" id="CHEBI:64428"/>
        <dbReference type="EC" id="2.8.1.7"/>
    </reaction>
</comment>
<evidence type="ECO:0000256" key="10">
    <source>
        <dbReference type="RuleBase" id="RU004504"/>
    </source>
</evidence>
<evidence type="ECO:0000313" key="12">
    <source>
        <dbReference type="EMBL" id="QBD78857.1"/>
    </source>
</evidence>
<dbReference type="Gene3D" id="3.90.1150.10">
    <property type="entry name" value="Aspartate Aminotransferase, domain 1"/>
    <property type="match status" value="1"/>
</dbReference>
<dbReference type="InterPro" id="IPR015424">
    <property type="entry name" value="PyrdxlP-dep_Trfase"/>
</dbReference>
<dbReference type="GO" id="GO:0051536">
    <property type="term" value="F:iron-sulfur cluster binding"/>
    <property type="evidence" value="ECO:0007669"/>
    <property type="project" value="UniProtKB-KW"/>
</dbReference>
<dbReference type="Pfam" id="PF00266">
    <property type="entry name" value="Aminotran_5"/>
    <property type="match status" value="1"/>
</dbReference>
<dbReference type="SUPFAM" id="SSF53383">
    <property type="entry name" value="PLP-dependent transferases"/>
    <property type="match status" value="1"/>
</dbReference>
<dbReference type="GO" id="GO:0046872">
    <property type="term" value="F:metal ion binding"/>
    <property type="evidence" value="ECO:0007669"/>
    <property type="project" value="UniProtKB-KW"/>
</dbReference>
<evidence type="ECO:0000256" key="5">
    <source>
        <dbReference type="ARBA" id="ARBA00022723"/>
    </source>
</evidence>
<dbReference type="OrthoDB" id="9808002at2"/>
<dbReference type="KEGG" id="kbs:EPA93_23880"/>
<feature type="domain" description="Aminotransferase class V" evidence="11">
    <location>
        <begin position="16"/>
        <end position="377"/>
    </location>
</feature>
<evidence type="ECO:0000256" key="1">
    <source>
        <dbReference type="ARBA" id="ARBA00001933"/>
    </source>
</evidence>
<dbReference type="AlphaFoldDB" id="A0A4P6JTF7"/>
<evidence type="ECO:0000313" key="13">
    <source>
        <dbReference type="Proteomes" id="UP000290365"/>
    </source>
</evidence>
<evidence type="ECO:0000256" key="9">
    <source>
        <dbReference type="ARBA" id="ARBA00050776"/>
    </source>
</evidence>
<evidence type="ECO:0000256" key="7">
    <source>
        <dbReference type="ARBA" id="ARBA00023004"/>
    </source>
</evidence>
<organism evidence="12 13">
    <name type="scientific">Ktedonosporobacter rubrisoli</name>
    <dbReference type="NCBI Taxonomy" id="2509675"/>
    <lineage>
        <taxon>Bacteria</taxon>
        <taxon>Bacillati</taxon>
        <taxon>Chloroflexota</taxon>
        <taxon>Ktedonobacteria</taxon>
        <taxon>Ktedonobacterales</taxon>
        <taxon>Ktedonosporobacteraceae</taxon>
        <taxon>Ktedonosporobacter</taxon>
    </lineage>
</organism>
<dbReference type="InterPro" id="IPR016454">
    <property type="entry name" value="Cysteine_dSase"/>
</dbReference>
<dbReference type="PANTHER" id="PTHR11601">
    <property type="entry name" value="CYSTEINE DESULFURYLASE FAMILY MEMBER"/>
    <property type="match status" value="1"/>
</dbReference>
<evidence type="ECO:0000259" key="11">
    <source>
        <dbReference type="Pfam" id="PF00266"/>
    </source>
</evidence>
<dbReference type="PANTHER" id="PTHR11601:SF34">
    <property type="entry name" value="CYSTEINE DESULFURASE"/>
    <property type="match status" value="1"/>
</dbReference>
<protein>
    <recommendedName>
        <fullName evidence="3">cysteine desulfurase</fullName>
        <ecNumber evidence="3">2.8.1.7</ecNumber>
    </recommendedName>
</protein>
<dbReference type="PROSITE" id="PS00595">
    <property type="entry name" value="AA_TRANSFER_CLASS_5"/>
    <property type="match status" value="1"/>
</dbReference>
<dbReference type="InterPro" id="IPR020578">
    <property type="entry name" value="Aminotrans_V_PyrdxlP_BS"/>
</dbReference>
<dbReference type="InterPro" id="IPR000192">
    <property type="entry name" value="Aminotrans_V_dom"/>
</dbReference>